<evidence type="ECO:0000313" key="1">
    <source>
        <dbReference type="EMBL" id="RDW72046.1"/>
    </source>
</evidence>
<dbReference type="AlphaFoldDB" id="A0A3D8RDM6"/>
<protein>
    <submittedName>
        <fullName evidence="1">Uncharacterized protein</fullName>
    </submittedName>
</protein>
<dbReference type="Proteomes" id="UP000256328">
    <property type="component" value="Unassembled WGS sequence"/>
</dbReference>
<dbReference type="EMBL" id="PDLN01000011">
    <property type="protein sequence ID" value="RDW72046.1"/>
    <property type="molecule type" value="Genomic_DNA"/>
</dbReference>
<accession>A0A3D8RDM6</accession>
<reference evidence="1 2" key="1">
    <citation type="journal article" date="2018" name="IMA Fungus">
        <title>IMA Genome-F 9: Draft genome sequence of Annulohypoxylon stygium, Aspergillus mulundensis, Berkeleyomyces basicola (syn. Thielaviopsis basicola), Ceratocystis smalleyi, two Cercospora beticola strains, Coleophoma cylindrospora, Fusarium fracticaudum, Phialophora cf. hyalina, and Morchella septimelata.</title>
        <authorList>
            <person name="Wingfield B.D."/>
            <person name="Bills G.F."/>
            <person name="Dong Y."/>
            <person name="Huang W."/>
            <person name="Nel W.J."/>
            <person name="Swalarsk-Parry B.S."/>
            <person name="Vaghefi N."/>
            <person name="Wilken P.M."/>
            <person name="An Z."/>
            <person name="de Beer Z.W."/>
            <person name="De Vos L."/>
            <person name="Chen L."/>
            <person name="Duong T.A."/>
            <person name="Gao Y."/>
            <person name="Hammerbacher A."/>
            <person name="Kikkert J.R."/>
            <person name="Li Y."/>
            <person name="Li H."/>
            <person name="Li K."/>
            <person name="Li Q."/>
            <person name="Liu X."/>
            <person name="Ma X."/>
            <person name="Naidoo K."/>
            <person name="Pethybridge S.J."/>
            <person name="Sun J."/>
            <person name="Steenkamp E.T."/>
            <person name="van der Nest M.A."/>
            <person name="van Wyk S."/>
            <person name="Wingfield M.J."/>
            <person name="Xiong C."/>
            <person name="Yue Q."/>
            <person name="Zhang X."/>
        </authorList>
    </citation>
    <scope>NUCLEOTIDE SEQUENCE [LARGE SCALE GENOMIC DNA]</scope>
    <source>
        <strain evidence="1 2">BP5796</strain>
    </source>
</reference>
<keyword evidence="2" id="KW-1185">Reference proteome</keyword>
<gene>
    <name evidence="1" type="ORF">BP5796_08080</name>
</gene>
<evidence type="ECO:0000313" key="2">
    <source>
        <dbReference type="Proteomes" id="UP000256328"/>
    </source>
</evidence>
<proteinExistence type="predicted"/>
<organism evidence="1 2">
    <name type="scientific">Coleophoma crateriformis</name>
    <dbReference type="NCBI Taxonomy" id="565419"/>
    <lineage>
        <taxon>Eukaryota</taxon>
        <taxon>Fungi</taxon>
        <taxon>Dikarya</taxon>
        <taxon>Ascomycota</taxon>
        <taxon>Pezizomycotina</taxon>
        <taxon>Leotiomycetes</taxon>
        <taxon>Helotiales</taxon>
        <taxon>Dermateaceae</taxon>
        <taxon>Coleophoma</taxon>
    </lineage>
</organism>
<sequence>MDANGTNSTSKGEKARPQILSPTWTFFRSQSPLRFSTSTGFSTSLCLASDRALVKVVQDHSGASVGQSACSAVQVSHEAGQALLAPLAATFFVLHRVSRPALSNYRKVAQPGYPYSRHALASIGKPIGWVVGDGYGRQEMARIEGGKGDTAEK</sequence>
<name>A0A3D8RDM6_9HELO</name>
<comment type="caution">
    <text evidence="1">The sequence shown here is derived from an EMBL/GenBank/DDBJ whole genome shotgun (WGS) entry which is preliminary data.</text>
</comment>